<dbReference type="AlphaFoldDB" id="E8R6G4"/>
<feature type="region of interest" description="Disordered" evidence="3">
    <location>
        <begin position="240"/>
        <end position="261"/>
    </location>
</feature>
<dbReference type="InParanoid" id="E8R6G4"/>
<dbReference type="RefSeq" id="WP_013565163.1">
    <property type="nucleotide sequence ID" value="NC_014962.1"/>
</dbReference>
<evidence type="ECO:0000256" key="2">
    <source>
        <dbReference type="PIRSR" id="PIRSR613078-2"/>
    </source>
</evidence>
<reference evidence="4 5" key="2">
    <citation type="journal article" date="2011" name="Stand. Genomic Sci.">
        <title>Complete genome sequence of Isosphaera pallida type strain (IS1B).</title>
        <authorList>
            <consortium name="US DOE Joint Genome Institute (JGI-PGF)"/>
            <person name="Goker M."/>
            <person name="Cleland D."/>
            <person name="Saunders E."/>
            <person name="Lapidus A."/>
            <person name="Nolan M."/>
            <person name="Lucas S."/>
            <person name="Hammon N."/>
            <person name="Deshpande S."/>
            <person name="Cheng J.F."/>
            <person name="Tapia R."/>
            <person name="Han C."/>
            <person name="Goodwin L."/>
            <person name="Pitluck S."/>
            <person name="Liolios K."/>
            <person name="Pagani I."/>
            <person name="Ivanova N."/>
            <person name="Mavromatis K."/>
            <person name="Pati A."/>
            <person name="Chen A."/>
            <person name="Palaniappan K."/>
            <person name="Land M."/>
            <person name="Hauser L."/>
            <person name="Chang Y.J."/>
            <person name="Jeffries C.D."/>
            <person name="Detter J.C."/>
            <person name="Beck B."/>
            <person name="Woyke T."/>
            <person name="Bristow J."/>
            <person name="Eisen J.A."/>
            <person name="Markowitz V."/>
            <person name="Hugenholtz P."/>
            <person name="Kyrpides N.C."/>
            <person name="Klenk H.P."/>
        </authorList>
    </citation>
    <scope>NUCLEOTIDE SEQUENCE [LARGE SCALE GENOMIC DNA]</scope>
    <source>
        <strain evidence="5">ATCC 43644 / DSM 9630 / IS1B</strain>
    </source>
</reference>
<feature type="binding site" evidence="2">
    <location>
        <position position="70"/>
    </location>
    <ligand>
        <name>substrate</name>
    </ligand>
</feature>
<dbReference type="Pfam" id="PF00300">
    <property type="entry name" value="His_Phos_1"/>
    <property type="match status" value="1"/>
</dbReference>
<evidence type="ECO:0000256" key="1">
    <source>
        <dbReference type="PIRSR" id="PIRSR613078-1"/>
    </source>
</evidence>
<evidence type="ECO:0000256" key="3">
    <source>
        <dbReference type="SAM" id="MobiDB-lite"/>
    </source>
</evidence>
<evidence type="ECO:0000313" key="5">
    <source>
        <dbReference type="Proteomes" id="UP000008631"/>
    </source>
</evidence>
<dbReference type="CDD" id="cd07067">
    <property type="entry name" value="HP_PGM_like"/>
    <property type="match status" value="1"/>
</dbReference>
<organism evidence="4 5">
    <name type="scientific">Isosphaera pallida (strain ATCC 43644 / DSM 9630 / IS1B)</name>
    <dbReference type="NCBI Taxonomy" id="575540"/>
    <lineage>
        <taxon>Bacteria</taxon>
        <taxon>Pseudomonadati</taxon>
        <taxon>Planctomycetota</taxon>
        <taxon>Planctomycetia</taxon>
        <taxon>Isosphaerales</taxon>
        <taxon>Isosphaeraceae</taxon>
        <taxon>Isosphaera</taxon>
    </lineage>
</organism>
<dbReference type="Proteomes" id="UP000008631">
    <property type="component" value="Chromosome"/>
</dbReference>
<name>E8R6G4_ISOPI</name>
<dbReference type="STRING" id="575540.Isop_2297"/>
<keyword evidence="5" id="KW-1185">Reference proteome</keyword>
<dbReference type="PANTHER" id="PTHR48100:SF1">
    <property type="entry name" value="HISTIDINE PHOSPHATASE FAMILY PROTEIN-RELATED"/>
    <property type="match status" value="1"/>
</dbReference>
<dbReference type="InterPro" id="IPR029033">
    <property type="entry name" value="His_PPase_superfam"/>
</dbReference>
<dbReference type="SUPFAM" id="SSF53254">
    <property type="entry name" value="Phosphoglycerate mutase-like"/>
    <property type="match status" value="1"/>
</dbReference>
<accession>E8R6G4</accession>
<reference key="1">
    <citation type="submission" date="2010-11" db="EMBL/GenBank/DDBJ databases">
        <title>The complete sequence of chromosome of Isophaera pallida ATCC 43644.</title>
        <authorList>
            <consortium name="US DOE Joint Genome Institute (JGI-PGF)"/>
            <person name="Lucas S."/>
            <person name="Copeland A."/>
            <person name="Lapidus A."/>
            <person name="Bruce D."/>
            <person name="Goodwin L."/>
            <person name="Pitluck S."/>
            <person name="Kyrpides N."/>
            <person name="Mavromatis K."/>
            <person name="Pagani I."/>
            <person name="Ivanova N."/>
            <person name="Saunders E."/>
            <person name="Brettin T."/>
            <person name="Detter J.C."/>
            <person name="Han C."/>
            <person name="Tapia R."/>
            <person name="Land M."/>
            <person name="Hauser L."/>
            <person name="Markowitz V."/>
            <person name="Cheng J.-F."/>
            <person name="Hugenholtz P."/>
            <person name="Woyke T."/>
            <person name="Wu D."/>
            <person name="Eisen J.A."/>
        </authorList>
    </citation>
    <scope>NUCLEOTIDE SEQUENCE</scope>
    <source>
        <strain>ATCC 43644</strain>
    </source>
</reference>
<dbReference type="GO" id="GO:0016791">
    <property type="term" value="F:phosphatase activity"/>
    <property type="evidence" value="ECO:0007669"/>
    <property type="project" value="TreeGrafter"/>
</dbReference>
<protein>
    <submittedName>
        <fullName evidence="4">Phosphoglycerate mutase</fullName>
    </submittedName>
</protein>
<dbReference type="FunCoup" id="E8R6G4">
    <property type="interactions" value="471"/>
</dbReference>
<proteinExistence type="predicted"/>
<dbReference type="GO" id="GO:0005737">
    <property type="term" value="C:cytoplasm"/>
    <property type="evidence" value="ECO:0007669"/>
    <property type="project" value="TreeGrafter"/>
</dbReference>
<dbReference type="KEGG" id="ipa:Isop_2297"/>
<dbReference type="PANTHER" id="PTHR48100">
    <property type="entry name" value="BROAD-SPECIFICITY PHOSPHATASE YOR283W-RELATED"/>
    <property type="match status" value="1"/>
</dbReference>
<gene>
    <name evidence="4" type="ordered locus">Isop_2297</name>
</gene>
<dbReference type="InterPro" id="IPR013078">
    <property type="entry name" value="His_Pase_superF_clade-1"/>
</dbReference>
<dbReference type="OrthoDB" id="9782128at2"/>
<dbReference type="eggNOG" id="COG0406">
    <property type="taxonomic scope" value="Bacteria"/>
</dbReference>
<dbReference type="InterPro" id="IPR050275">
    <property type="entry name" value="PGM_Phosphatase"/>
</dbReference>
<dbReference type="SMART" id="SM00855">
    <property type="entry name" value="PGAM"/>
    <property type="match status" value="1"/>
</dbReference>
<dbReference type="Gene3D" id="3.40.50.1240">
    <property type="entry name" value="Phosphoglycerate mutase-like"/>
    <property type="match status" value="1"/>
</dbReference>
<dbReference type="HOGENOM" id="CLU_033323_9_5_0"/>
<evidence type="ECO:0000313" key="4">
    <source>
        <dbReference type="EMBL" id="ADV62875.1"/>
    </source>
</evidence>
<dbReference type="EMBL" id="CP002353">
    <property type="protein sequence ID" value="ADV62875.1"/>
    <property type="molecule type" value="Genomic_DNA"/>
</dbReference>
<feature type="active site" description="Proton donor/acceptor" evidence="1">
    <location>
        <position position="94"/>
    </location>
</feature>
<feature type="active site" description="Tele-phosphohistidine intermediate" evidence="1">
    <location>
        <position position="20"/>
    </location>
</feature>
<sequence length="261" mass="28769">MSEFESNCGKTHCLLLVLRHATSAEPDRVLGSETDVGLSDQGRVEAEEVAARLSRVAPRPVAVYSSPLRRARLTAEPIARALGVDLLIENDLRERAMGDLSGRRRIEVMSDYLRVLDRWIAGDLDYTNAQGESFRQVAERARSVLERIARGHLGRTVVVVTHGMWIRVALSTLPDAARVASLKDVGIGCVAVNELFFEPVEEPVGSISLRPDQSYDPSRSLDRWWVGCLNSRHYPDPDLPLEGVPCGLSPRDAPDLPTPSP</sequence>